<evidence type="ECO:0000256" key="1">
    <source>
        <dbReference type="SAM" id="SignalP"/>
    </source>
</evidence>
<dbReference type="OrthoDB" id="6362520at2759"/>
<organism evidence="2 3">
    <name type="scientific">Penaeus vannamei</name>
    <name type="common">Whiteleg shrimp</name>
    <name type="synonym">Litopenaeus vannamei</name>
    <dbReference type="NCBI Taxonomy" id="6689"/>
    <lineage>
        <taxon>Eukaryota</taxon>
        <taxon>Metazoa</taxon>
        <taxon>Ecdysozoa</taxon>
        <taxon>Arthropoda</taxon>
        <taxon>Crustacea</taxon>
        <taxon>Multicrustacea</taxon>
        <taxon>Malacostraca</taxon>
        <taxon>Eumalacostraca</taxon>
        <taxon>Eucarida</taxon>
        <taxon>Decapoda</taxon>
        <taxon>Dendrobranchiata</taxon>
        <taxon>Penaeoidea</taxon>
        <taxon>Penaeidae</taxon>
        <taxon>Penaeus</taxon>
    </lineage>
</organism>
<evidence type="ECO:0000313" key="2">
    <source>
        <dbReference type="EMBL" id="ROT76239.1"/>
    </source>
</evidence>
<sequence>MMQRLSLLILAACLSLAMTTSIRTTEKPCENYCEIEGQNNQYECCDRNPGRCLDIQATICPHLHLESCRYDTHCEKHEKCCKLTCLPFKVCRRAVEVWRGEWGRCCCRVRQEEEACWQPSPAPLGLENFLVHVLQCC</sequence>
<dbReference type="EMBL" id="QCYY01001677">
    <property type="protein sequence ID" value="ROT76239.1"/>
    <property type="molecule type" value="Genomic_DNA"/>
</dbReference>
<dbReference type="Proteomes" id="UP000283509">
    <property type="component" value="Unassembled WGS sequence"/>
</dbReference>
<feature type="signal peptide" evidence="1">
    <location>
        <begin position="1"/>
        <end position="19"/>
    </location>
</feature>
<reference evidence="2 3" key="1">
    <citation type="submission" date="2018-04" db="EMBL/GenBank/DDBJ databases">
        <authorList>
            <person name="Zhang X."/>
            <person name="Yuan J."/>
            <person name="Li F."/>
            <person name="Xiang J."/>
        </authorList>
    </citation>
    <scope>NUCLEOTIDE SEQUENCE [LARGE SCALE GENOMIC DNA]</scope>
    <source>
        <tissue evidence="2">Muscle</tissue>
    </source>
</reference>
<comment type="caution">
    <text evidence="2">The sequence shown here is derived from an EMBL/GenBank/DDBJ whole genome shotgun (WGS) entry which is preliminary data.</text>
</comment>
<accession>A0A3R7MGY5</accession>
<name>A0A3R7MGY5_PENVA</name>
<protein>
    <submittedName>
        <fullName evidence="2">Antimicrobial peptide type 1 If</fullName>
    </submittedName>
</protein>
<evidence type="ECO:0000313" key="3">
    <source>
        <dbReference type="Proteomes" id="UP000283509"/>
    </source>
</evidence>
<gene>
    <name evidence="2" type="ORF">C7M84_005133</name>
</gene>
<keyword evidence="3" id="KW-1185">Reference proteome</keyword>
<dbReference type="AlphaFoldDB" id="A0A3R7MGY5"/>
<reference evidence="2 3" key="2">
    <citation type="submission" date="2019-01" db="EMBL/GenBank/DDBJ databases">
        <title>The decoding of complex shrimp genome reveals the adaptation for benthos swimmer, frequently molting mechanism and breeding impact on genome.</title>
        <authorList>
            <person name="Sun Y."/>
            <person name="Gao Y."/>
            <person name="Yu Y."/>
        </authorList>
    </citation>
    <scope>NUCLEOTIDE SEQUENCE [LARGE SCALE GENOMIC DNA]</scope>
    <source>
        <tissue evidence="2">Muscle</tissue>
    </source>
</reference>
<proteinExistence type="predicted"/>
<keyword evidence="1" id="KW-0732">Signal</keyword>
<feature type="chain" id="PRO_5018735081" evidence="1">
    <location>
        <begin position="20"/>
        <end position="137"/>
    </location>
</feature>